<proteinExistence type="predicted"/>
<reference evidence="1" key="1">
    <citation type="journal article" date="2017" name="J. Phycol.">
        <title>Analysis of chloroplast genomes and a supermatrix inform reclassification of the Rhodomelaceae (Rhodophyta).</title>
        <authorList>
            <person name="Diaz-Tapia P."/>
            <person name="Maggs C.A."/>
            <person name="West J.A."/>
            <person name="Verbruggen H."/>
        </authorList>
    </citation>
    <scope>NUCLEOTIDE SEQUENCE</scope>
    <source>
        <strain evidence="1">PD644</strain>
    </source>
</reference>
<keyword evidence="1" id="KW-0150">Chloroplast</keyword>
<dbReference type="RefSeq" id="YP_009395115.1">
    <property type="nucleotide sequence ID" value="NC_035276.1"/>
</dbReference>
<protein>
    <submittedName>
        <fullName evidence="1">Uncharacterized protein</fullName>
    </submittedName>
</protein>
<gene>
    <name evidence="1" type="primary">orf87</name>
</gene>
<dbReference type="AlphaFoldDB" id="A0A1Z1MD56"/>
<evidence type="ECO:0000313" key="1">
    <source>
        <dbReference type="EMBL" id="ARW63883.1"/>
    </source>
</evidence>
<accession>A0A1Z1MD56</accession>
<geneLocation type="chloroplast" evidence="1"/>
<dbReference type="EMBL" id="MF101430">
    <property type="protein sequence ID" value="ARW63883.1"/>
    <property type="molecule type" value="Genomic_DNA"/>
</dbReference>
<organism evidence="1">
    <name type="scientific">Alsidium seaforthii</name>
    <dbReference type="NCBI Taxonomy" id="2007182"/>
    <lineage>
        <taxon>Eukaryota</taxon>
        <taxon>Rhodophyta</taxon>
        <taxon>Florideophyceae</taxon>
        <taxon>Rhodymeniophycidae</taxon>
        <taxon>Ceramiales</taxon>
        <taxon>Rhodomelaceae</taxon>
        <taxon>Polysiphonioideae</taxon>
        <taxon>Alsidium</taxon>
    </lineage>
</organism>
<keyword evidence="1" id="KW-0934">Plastid</keyword>
<dbReference type="GeneID" id="33357091"/>
<name>A0A1Z1MD56_9FLOR</name>
<sequence>MFEQLKHVFVYPTILIKLRFCYKMPNLQVKVLNYLLNTKFIQSKQLSVYDFLISFMEDILTPLLLLQSKDVYWETVNITYPLKKVLS</sequence>